<keyword evidence="2" id="KW-1185">Reference proteome</keyword>
<name>A0A6N7V6J3_9FIRM</name>
<sequence>MILEEIKKWIQEEKEEEYGRFLRRIVPNLEAGQIQGVRTPKLRKYAKELSRRGEIGEFLTALPHGSFEENQLHAFLLEGEKEYGVCLEKLEIFLPYVDNWATCDQLSPKIFKKHRRQLLERIPDWLASQKTYTVRYGIGMLLIHFLEEDFQEEYLDWVAQVDSEEYYVNMMIAWYFATALAKQYRQAILYLEAGRLPRWVHNKTIQKGIESNRISKETKDYLRSLRR</sequence>
<dbReference type="Pfam" id="PF08713">
    <property type="entry name" value="DNA_alkylation"/>
    <property type="match status" value="1"/>
</dbReference>
<dbReference type="InterPro" id="IPR014825">
    <property type="entry name" value="DNA_alkylation"/>
</dbReference>
<organism evidence="1 2">
    <name type="scientific">Suipraeoptans intestinalis</name>
    <dbReference type="NCBI Taxonomy" id="2606628"/>
    <lineage>
        <taxon>Bacteria</taxon>
        <taxon>Bacillati</taxon>
        <taxon>Bacillota</taxon>
        <taxon>Clostridia</taxon>
        <taxon>Lachnospirales</taxon>
        <taxon>Lachnospiraceae</taxon>
        <taxon>Suipraeoptans</taxon>
    </lineage>
</organism>
<proteinExistence type="predicted"/>
<dbReference type="InterPro" id="IPR016024">
    <property type="entry name" value="ARM-type_fold"/>
</dbReference>
<gene>
    <name evidence="1" type="ORF">FYJ34_11265</name>
</gene>
<dbReference type="EMBL" id="VULY01000018">
    <property type="protein sequence ID" value="MSR94822.1"/>
    <property type="molecule type" value="Genomic_DNA"/>
</dbReference>
<dbReference type="SUPFAM" id="SSF48371">
    <property type="entry name" value="ARM repeat"/>
    <property type="match status" value="1"/>
</dbReference>
<dbReference type="Gene3D" id="1.25.10.90">
    <property type="match status" value="1"/>
</dbReference>
<protein>
    <submittedName>
        <fullName evidence="1">DNA alkylation repair protein</fullName>
    </submittedName>
</protein>
<evidence type="ECO:0000313" key="1">
    <source>
        <dbReference type="EMBL" id="MSR94822.1"/>
    </source>
</evidence>
<reference evidence="1 2" key="1">
    <citation type="submission" date="2019-08" db="EMBL/GenBank/DDBJ databases">
        <title>In-depth cultivation of the pig gut microbiome towards novel bacterial diversity and tailored functional studies.</title>
        <authorList>
            <person name="Wylensek D."/>
            <person name="Hitch T.C.A."/>
            <person name="Clavel T."/>
        </authorList>
    </citation>
    <scope>NUCLEOTIDE SEQUENCE [LARGE SCALE GENOMIC DNA]</scope>
    <source>
        <strain evidence="1 2">68-1-5</strain>
    </source>
</reference>
<dbReference type="Proteomes" id="UP000434409">
    <property type="component" value="Unassembled WGS sequence"/>
</dbReference>
<comment type="caution">
    <text evidence="1">The sequence shown here is derived from an EMBL/GenBank/DDBJ whole genome shotgun (WGS) entry which is preliminary data.</text>
</comment>
<dbReference type="PANTHER" id="PTHR34070:SF1">
    <property type="entry name" value="DNA ALKYLATION REPAIR PROTEIN"/>
    <property type="match status" value="1"/>
</dbReference>
<dbReference type="AlphaFoldDB" id="A0A6N7V6J3"/>
<evidence type="ECO:0000313" key="2">
    <source>
        <dbReference type="Proteomes" id="UP000434409"/>
    </source>
</evidence>
<dbReference type="CDD" id="cd06561">
    <property type="entry name" value="AlkD_like"/>
    <property type="match status" value="1"/>
</dbReference>
<dbReference type="PANTHER" id="PTHR34070">
    <property type="entry name" value="ARMADILLO-TYPE FOLD"/>
    <property type="match status" value="1"/>
</dbReference>
<accession>A0A6N7V6J3</accession>